<evidence type="ECO:0000313" key="7">
    <source>
        <dbReference type="EMBL" id="GAA4341443.1"/>
    </source>
</evidence>
<dbReference type="SMART" id="SM00345">
    <property type="entry name" value="HTH_GNTR"/>
    <property type="match status" value="1"/>
</dbReference>
<dbReference type="InterPro" id="IPR000524">
    <property type="entry name" value="Tscrpt_reg_HTH_GntR"/>
</dbReference>
<keyword evidence="4" id="KW-0238">DNA-binding</keyword>
<dbReference type="Pfam" id="PF00392">
    <property type="entry name" value="GntR"/>
    <property type="match status" value="1"/>
</dbReference>
<dbReference type="PROSITE" id="PS50949">
    <property type="entry name" value="HTH_GNTR"/>
    <property type="match status" value="1"/>
</dbReference>
<dbReference type="InterPro" id="IPR015422">
    <property type="entry name" value="PyrdxlP-dep_Trfase_small"/>
</dbReference>
<organism evidence="7 8">
    <name type="scientific">Variovorax defluvii</name>
    <dbReference type="NCBI Taxonomy" id="913761"/>
    <lineage>
        <taxon>Bacteria</taxon>
        <taxon>Pseudomonadati</taxon>
        <taxon>Pseudomonadota</taxon>
        <taxon>Betaproteobacteria</taxon>
        <taxon>Burkholderiales</taxon>
        <taxon>Comamonadaceae</taxon>
        <taxon>Variovorax</taxon>
    </lineage>
</organism>
<reference evidence="8" key="1">
    <citation type="journal article" date="2019" name="Int. J. Syst. Evol. Microbiol.">
        <title>The Global Catalogue of Microorganisms (GCM) 10K type strain sequencing project: providing services to taxonomists for standard genome sequencing and annotation.</title>
        <authorList>
            <consortium name="The Broad Institute Genomics Platform"/>
            <consortium name="The Broad Institute Genome Sequencing Center for Infectious Disease"/>
            <person name="Wu L."/>
            <person name="Ma J."/>
        </authorList>
    </citation>
    <scope>NUCLEOTIDE SEQUENCE [LARGE SCALE GENOMIC DNA]</scope>
    <source>
        <strain evidence="8">JCM 17804</strain>
    </source>
</reference>
<dbReference type="InterPro" id="IPR036388">
    <property type="entry name" value="WH-like_DNA-bd_sf"/>
</dbReference>
<feature type="domain" description="HTH gntR-type" evidence="6">
    <location>
        <begin position="6"/>
        <end position="74"/>
    </location>
</feature>
<evidence type="ECO:0000256" key="2">
    <source>
        <dbReference type="ARBA" id="ARBA00022898"/>
    </source>
</evidence>
<dbReference type="Gene3D" id="3.40.640.10">
    <property type="entry name" value="Type I PLP-dependent aspartate aminotransferase-like (Major domain)"/>
    <property type="match status" value="1"/>
</dbReference>
<evidence type="ECO:0000256" key="1">
    <source>
        <dbReference type="ARBA" id="ARBA00005384"/>
    </source>
</evidence>
<sequence length="492" mass="53657">MANGELNRHEQLASDLTQAIREGLLKPGDRLPSVRETCQRRGVSPSTVFQAYGLLQAHGLVEVRPRSGFYVRPQPRPLRPAPQAAVPKPEAMDVSVSALAFDILESTRDPGVVPLGSAFPAPTLFPLDELARAGTRAMRRLRPEQVTTALTIGDPGLRETLRRRYALQGVPLQPDELVVTNGAMEALNLCLQAVTRPGDIVIIESPTFYAALQALERLKLRAVEVATDPAEGVVLEDLERLLDLHTVAACWFMPNLQNPLGAVMSPKRKRQLVELLARHGVPLIEDDVYGELYADGRRPPPAKAFDKDGNVLHCASFSKCLAPGYRVGWAAAGRHVAQVLRLKMMTSLGTSMPSQLAIAEYLVQGGYDRHLRNLRGALSAEQHRARRMVEHSFPAGTRVTLPAGGYFLWLELPPHVDALELHRRAMAAGISTAPGVLFSADRRFVHHLRLNVGHPCDPRVDPALRTLGRIASALGASQRQATGGRRRGAGAS</sequence>
<evidence type="ECO:0000256" key="4">
    <source>
        <dbReference type="ARBA" id="ARBA00023125"/>
    </source>
</evidence>
<evidence type="ECO:0000313" key="8">
    <source>
        <dbReference type="Proteomes" id="UP001500975"/>
    </source>
</evidence>
<dbReference type="InterPro" id="IPR051446">
    <property type="entry name" value="HTH_trans_reg/aminotransferase"/>
</dbReference>
<dbReference type="Proteomes" id="UP001500975">
    <property type="component" value="Unassembled WGS sequence"/>
</dbReference>
<dbReference type="InterPro" id="IPR015424">
    <property type="entry name" value="PyrdxlP-dep_Trfase"/>
</dbReference>
<dbReference type="CDD" id="cd07377">
    <property type="entry name" value="WHTH_GntR"/>
    <property type="match status" value="1"/>
</dbReference>
<comment type="similarity">
    <text evidence="1">In the C-terminal section; belongs to the class-I pyridoxal-phosphate-dependent aminotransferase family.</text>
</comment>
<dbReference type="Gene3D" id="1.10.10.10">
    <property type="entry name" value="Winged helix-like DNA-binding domain superfamily/Winged helix DNA-binding domain"/>
    <property type="match status" value="1"/>
</dbReference>
<dbReference type="PANTHER" id="PTHR46577">
    <property type="entry name" value="HTH-TYPE TRANSCRIPTIONAL REGULATORY PROTEIN GABR"/>
    <property type="match status" value="1"/>
</dbReference>
<evidence type="ECO:0000256" key="5">
    <source>
        <dbReference type="ARBA" id="ARBA00023163"/>
    </source>
</evidence>
<dbReference type="Gene3D" id="3.90.1150.10">
    <property type="entry name" value="Aspartate Aminotransferase, domain 1"/>
    <property type="match status" value="1"/>
</dbReference>
<protein>
    <submittedName>
        <fullName evidence="7">GntR family transcriptional regulator MpaR</fullName>
    </submittedName>
</protein>
<dbReference type="SUPFAM" id="SSF53383">
    <property type="entry name" value="PLP-dependent transferases"/>
    <property type="match status" value="1"/>
</dbReference>
<name>A0ABP8HML6_9BURK</name>
<proteinExistence type="inferred from homology"/>
<keyword evidence="3" id="KW-0805">Transcription regulation</keyword>
<dbReference type="CDD" id="cd00609">
    <property type="entry name" value="AAT_like"/>
    <property type="match status" value="1"/>
</dbReference>
<dbReference type="RefSeq" id="WP_345537854.1">
    <property type="nucleotide sequence ID" value="NZ_BAABGJ010000020.1"/>
</dbReference>
<gene>
    <name evidence="7" type="primary">mapR</name>
    <name evidence="7" type="ORF">GCM10023165_22130</name>
</gene>
<evidence type="ECO:0000259" key="6">
    <source>
        <dbReference type="PROSITE" id="PS50949"/>
    </source>
</evidence>
<dbReference type="SUPFAM" id="SSF46785">
    <property type="entry name" value="Winged helix' DNA-binding domain"/>
    <property type="match status" value="1"/>
</dbReference>
<dbReference type="EMBL" id="BAABGJ010000020">
    <property type="protein sequence ID" value="GAA4341443.1"/>
    <property type="molecule type" value="Genomic_DNA"/>
</dbReference>
<dbReference type="PANTHER" id="PTHR46577:SF2">
    <property type="entry name" value="TRANSCRIPTIONAL REGULATORY PROTEIN"/>
    <property type="match status" value="1"/>
</dbReference>
<dbReference type="Pfam" id="PF00155">
    <property type="entry name" value="Aminotran_1_2"/>
    <property type="match status" value="1"/>
</dbReference>
<evidence type="ECO:0000256" key="3">
    <source>
        <dbReference type="ARBA" id="ARBA00023015"/>
    </source>
</evidence>
<dbReference type="InterPro" id="IPR036390">
    <property type="entry name" value="WH_DNA-bd_sf"/>
</dbReference>
<keyword evidence="8" id="KW-1185">Reference proteome</keyword>
<dbReference type="InterPro" id="IPR004839">
    <property type="entry name" value="Aminotransferase_I/II_large"/>
</dbReference>
<keyword evidence="5" id="KW-0804">Transcription</keyword>
<comment type="caution">
    <text evidence="7">The sequence shown here is derived from an EMBL/GenBank/DDBJ whole genome shotgun (WGS) entry which is preliminary data.</text>
</comment>
<keyword evidence="2" id="KW-0663">Pyridoxal phosphate</keyword>
<accession>A0ABP8HML6</accession>
<dbReference type="InterPro" id="IPR015421">
    <property type="entry name" value="PyrdxlP-dep_Trfase_major"/>
</dbReference>